<dbReference type="STRING" id="51031.W2TGN6"/>
<organism evidence="1 2">
    <name type="scientific">Necator americanus</name>
    <name type="common">Human hookworm</name>
    <dbReference type="NCBI Taxonomy" id="51031"/>
    <lineage>
        <taxon>Eukaryota</taxon>
        <taxon>Metazoa</taxon>
        <taxon>Ecdysozoa</taxon>
        <taxon>Nematoda</taxon>
        <taxon>Chromadorea</taxon>
        <taxon>Rhabditida</taxon>
        <taxon>Rhabditina</taxon>
        <taxon>Rhabditomorpha</taxon>
        <taxon>Strongyloidea</taxon>
        <taxon>Ancylostomatidae</taxon>
        <taxon>Bunostominae</taxon>
        <taxon>Necator</taxon>
    </lineage>
</organism>
<reference evidence="2" key="1">
    <citation type="journal article" date="2014" name="Nat. Genet.">
        <title>Genome of the human hookworm Necator americanus.</title>
        <authorList>
            <person name="Tang Y.T."/>
            <person name="Gao X."/>
            <person name="Rosa B.A."/>
            <person name="Abubucker S."/>
            <person name="Hallsworth-Pepin K."/>
            <person name="Martin J."/>
            <person name="Tyagi R."/>
            <person name="Heizer E."/>
            <person name="Zhang X."/>
            <person name="Bhonagiri-Palsikar V."/>
            <person name="Minx P."/>
            <person name="Warren W.C."/>
            <person name="Wang Q."/>
            <person name="Zhan B."/>
            <person name="Hotez P.J."/>
            <person name="Sternberg P.W."/>
            <person name="Dougall A."/>
            <person name="Gaze S.T."/>
            <person name="Mulvenna J."/>
            <person name="Sotillo J."/>
            <person name="Ranganathan S."/>
            <person name="Rabelo E.M."/>
            <person name="Wilson R.K."/>
            <person name="Felgner P.L."/>
            <person name="Bethony J."/>
            <person name="Hawdon J.M."/>
            <person name="Gasser R.B."/>
            <person name="Loukas A."/>
            <person name="Mitreva M."/>
        </authorList>
    </citation>
    <scope>NUCLEOTIDE SEQUENCE [LARGE SCALE GENOMIC DNA]</scope>
</reference>
<accession>W2TGN6</accession>
<name>W2TGN6_NECAM</name>
<dbReference type="AlphaFoldDB" id="W2TGN6"/>
<dbReference type="PANTHER" id="PTHR45786:SF74">
    <property type="entry name" value="ATP-DEPENDENT DNA HELICASE"/>
    <property type="match status" value="1"/>
</dbReference>
<dbReference type="OrthoDB" id="10039910at2759"/>
<protein>
    <submittedName>
        <fullName evidence="1">Uncharacterized protein</fullName>
    </submittedName>
</protein>
<dbReference type="Proteomes" id="UP000053676">
    <property type="component" value="Unassembled WGS sequence"/>
</dbReference>
<proteinExistence type="predicted"/>
<keyword evidence="2" id="KW-1185">Reference proteome</keyword>
<evidence type="ECO:0000313" key="2">
    <source>
        <dbReference type="Proteomes" id="UP000053676"/>
    </source>
</evidence>
<evidence type="ECO:0000313" key="1">
    <source>
        <dbReference type="EMBL" id="ETN80336.1"/>
    </source>
</evidence>
<dbReference type="EMBL" id="KI659137">
    <property type="protein sequence ID" value="ETN80336.1"/>
    <property type="molecule type" value="Genomic_DNA"/>
</dbReference>
<dbReference type="PANTHER" id="PTHR45786">
    <property type="entry name" value="DNA BINDING PROTEIN-LIKE"/>
    <property type="match status" value="1"/>
</dbReference>
<dbReference type="KEGG" id="nai:NECAME_09274"/>
<gene>
    <name evidence="1" type="ORF">NECAME_09274</name>
</gene>
<sequence>MALMGAQVHTISGRGPYCHRIHDQICHRLGALHPHQGGQRQFGQIYILDTEMAAQQLLRKLSEKIGKPYQFAWYSLIRERGFARGQYAIPTANEVAVVYVGEENDVPASRSLAVHLRQAAGSTLMSISDIDKRCDLLTYPLLFPTGRGGWDPNLVDNDGAQIAQMK</sequence>